<reference evidence="6 7" key="1">
    <citation type="submission" date="2020-02" db="EMBL/GenBank/DDBJ databases">
        <title>Sequencing the genomes of 1000 actinobacteria strains.</title>
        <authorList>
            <person name="Klenk H.-P."/>
        </authorList>
    </citation>
    <scope>NUCLEOTIDE SEQUENCE [LARGE SCALE GENOMIC DNA]</scope>
    <source>
        <strain evidence="6 7">DSM 19609</strain>
    </source>
</reference>
<dbReference type="InterPro" id="IPR015815">
    <property type="entry name" value="HIBADH-related"/>
</dbReference>
<feature type="domain" description="3-hydroxyisobutyrate dehydrogenase-like NAD-binding" evidence="5">
    <location>
        <begin position="167"/>
        <end position="277"/>
    </location>
</feature>
<keyword evidence="7" id="KW-1185">Reference proteome</keyword>
<dbReference type="Gene3D" id="3.40.50.720">
    <property type="entry name" value="NAD(P)-binding Rossmann-like Domain"/>
    <property type="match status" value="1"/>
</dbReference>
<dbReference type="Gene3D" id="1.10.1040.10">
    <property type="entry name" value="N-(1-d-carboxylethyl)-l-norvaline Dehydrogenase, domain 2"/>
    <property type="match status" value="1"/>
</dbReference>
<dbReference type="EMBL" id="JAAMOZ010000001">
    <property type="protein sequence ID" value="NIH57696.1"/>
    <property type="molecule type" value="Genomic_DNA"/>
</dbReference>
<dbReference type="InterPro" id="IPR006115">
    <property type="entry name" value="6PGDH_NADP-bd"/>
</dbReference>
<dbReference type="RefSeq" id="WP_341770108.1">
    <property type="nucleotide sequence ID" value="NZ_JAAMOZ010000001.1"/>
</dbReference>
<dbReference type="InterPro" id="IPR036291">
    <property type="entry name" value="NAD(P)-bd_dom_sf"/>
</dbReference>
<dbReference type="PANTHER" id="PTHR43060">
    <property type="entry name" value="3-HYDROXYISOBUTYRATE DEHYDROGENASE-LIKE 1, MITOCHONDRIAL-RELATED"/>
    <property type="match status" value="1"/>
</dbReference>
<dbReference type="SUPFAM" id="SSF48179">
    <property type="entry name" value="6-phosphogluconate dehydrogenase C-terminal domain-like"/>
    <property type="match status" value="1"/>
</dbReference>
<evidence type="ECO:0000259" key="4">
    <source>
        <dbReference type="Pfam" id="PF03446"/>
    </source>
</evidence>
<protein>
    <submittedName>
        <fullName evidence="6">3-hydroxyisobutyrate dehydrogenase-like beta-hydroxyacid dehydrogenase</fullName>
    </submittedName>
</protein>
<organism evidence="6 7">
    <name type="scientific">Brooklawnia cerclae</name>
    <dbReference type="NCBI Taxonomy" id="349934"/>
    <lineage>
        <taxon>Bacteria</taxon>
        <taxon>Bacillati</taxon>
        <taxon>Actinomycetota</taxon>
        <taxon>Actinomycetes</taxon>
        <taxon>Propionibacteriales</taxon>
        <taxon>Propionibacteriaceae</taxon>
        <taxon>Brooklawnia</taxon>
    </lineage>
</organism>
<dbReference type="Pfam" id="PF03446">
    <property type="entry name" value="NAD_binding_2"/>
    <property type="match status" value="1"/>
</dbReference>
<evidence type="ECO:0000259" key="5">
    <source>
        <dbReference type="Pfam" id="PF14833"/>
    </source>
</evidence>
<comment type="caution">
    <text evidence="6">The sequence shown here is derived from an EMBL/GenBank/DDBJ whole genome shotgun (WGS) entry which is preliminary data.</text>
</comment>
<comment type="similarity">
    <text evidence="1">Belongs to the HIBADH-related family.</text>
</comment>
<keyword evidence="2" id="KW-0560">Oxidoreductase</keyword>
<dbReference type="InterPro" id="IPR008927">
    <property type="entry name" value="6-PGluconate_DH-like_C_sf"/>
</dbReference>
<evidence type="ECO:0000256" key="3">
    <source>
        <dbReference type="ARBA" id="ARBA00023027"/>
    </source>
</evidence>
<keyword evidence="3" id="KW-0520">NAD</keyword>
<accession>A0ABX0SLQ8</accession>
<name>A0ABX0SLQ8_9ACTN</name>
<sequence length="300" mass="31076">MTDATTKQIGFVGATGLMGHGLAKNILLKGYPLAYTMRSRAPEGLDELGATRAADNAELGHISDIVVICVTTASDVEQVVTALLTDPKEGLIIMDASTSEPSMTYHLAELASAKGARFADIPLTRSAKEAEAGTVNVLAGADDELFAEIEPILTCFAENIYRCGGLGAGHVIKLVNNTAFQAALTILAEGFAVCVKSGVDPAKLIEVLGGGGFANGGTLNIMGESLKGNFDALPFQLDNARKDVRYYNRLAGDLSIPTMVGGGVYEALSAASALGFGGEFCASLTKAQAKLNGIEIKAAE</sequence>
<dbReference type="SUPFAM" id="SSF51735">
    <property type="entry name" value="NAD(P)-binding Rossmann-fold domains"/>
    <property type="match status" value="1"/>
</dbReference>
<evidence type="ECO:0000256" key="1">
    <source>
        <dbReference type="ARBA" id="ARBA00009080"/>
    </source>
</evidence>
<dbReference type="InterPro" id="IPR013328">
    <property type="entry name" value="6PGD_dom2"/>
</dbReference>
<evidence type="ECO:0000313" key="6">
    <source>
        <dbReference type="EMBL" id="NIH57696.1"/>
    </source>
</evidence>
<dbReference type="Pfam" id="PF14833">
    <property type="entry name" value="NAD_binding_11"/>
    <property type="match status" value="1"/>
</dbReference>
<dbReference type="Proteomes" id="UP000749311">
    <property type="component" value="Unassembled WGS sequence"/>
</dbReference>
<evidence type="ECO:0000313" key="7">
    <source>
        <dbReference type="Proteomes" id="UP000749311"/>
    </source>
</evidence>
<gene>
    <name evidence="6" type="ORF">FB473_002341</name>
</gene>
<feature type="domain" description="6-phosphogluconate dehydrogenase NADP-binding" evidence="4">
    <location>
        <begin position="8"/>
        <end position="164"/>
    </location>
</feature>
<evidence type="ECO:0000256" key="2">
    <source>
        <dbReference type="ARBA" id="ARBA00023002"/>
    </source>
</evidence>
<proteinExistence type="inferred from homology"/>
<dbReference type="PIRSF" id="PIRSF000103">
    <property type="entry name" value="HIBADH"/>
    <property type="match status" value="1"/>
</dbReference>
<dbReference type="PANTHER" id="PTHR43060:SF15">
    <property type="entry name" value="3-HYDROXYISOBUTYRATE DEHYDROGENASE-LIKE 1, MITOCHONDRIAL-RELATED"/>
    <property type="match status" value="1"/>
</dbReference>
<dbReference type="InterPro" id="IPR029154">
    <property type="entry name" value="HIBADH-like_NADP-bd"/>
</dbReference>